<gene>
    <name evidence="3" type="ORF">V5J35_003365</name>
</gene>
<reference evidence="3 4" key="1">
    <citation type="submission" date="2024-06" db="EMBL/GenBank/DDBJ databases">
        <title>Genomic Encyclopedia of Type Strains, Phase V (KMG-V): Genome sequencing to study the core and pangenomes of soil and plant-associated prokaryotes.</title>
        <authorList>
            <person name="Whitman W."/>
        </authorList>
    </citation>
    <scope>NUCLEOTIDE SEQUENCE [LARGE SCALE GENOMIC DNA]</scope>
    <source>
        <strain evidence="3 4">NE40</strain>
    </source>
</reference>
<organism evidence="3 4">
    <name type="scientific">Endozoicomonas lisbonensis</name>
    <dbReference type="NCBI Taxonomy" id="3120522"/>
    <lineage>
        <taxon>Bacteria</taxon>
        <taxon>Pseudomonadati</taxon>
        <taxon>Pseudomonadota</taxon>
        <taxon>Gammaproteobacteria</taxon>
        <taxon>Oceanospirillales</taxon>
        <taxon>Endozoicomonadaceae</taxon>
        <taxon>Endozoicomonas</taxon>
    </lineage>
</organism>
<evidence type="ECO:0000259" key="2">
    <source>
        <dbReference type="PROSITE" id="PS50280"/>
    </source>
</evidence>
<feature type="region of interest" description="Disordered" evidence="1">
    <location>
        <begin position="1"/>
        <end position="70"/>
    </location>
</feature>
<protein>
    <recommendedName>
        <fullName evidence="2">SET domain-containing protein</fullName>
    </recommendedName>
</protein>
<sequence length="1202" mass="136158">MQNSGLNLNSEPVLSREPRSRKRPHREGDSQIRCVLGESLRSVSSTAPQTHIDSGSDPDSLPTTKPLLKRSRTVTATKPDLEECGGCFFVPTDLETYTGFIPSPVSEIRKAIDCYQQNNLEVKTGAVHNRGVFLKDSAAPVKKGQVLAIYRGTAVNLRELDKEEFRLCGYPECEPVKWLVWAETGGVPALSQRPASYQAHTPHISYLDQKRRKVNIGVDAIDSIDAISHTNSQQECDNIEFVVCLNDELVRSNTKHATILRRKPTEQDYCFLAVACKDIQPGSELFLDYGKSQSRMAHFWAPDQYFYPTLCPRAVSVHFSEDGTTVSVRASDAGEEQVKLESLKNFIYEKLDFWKRHSIDRLIYTLNQYHQNPFTGGQDWVEGDVQYLFERWNIEVFRSPHYLTYLFHCFNIEGKLDNNGVNYIYAFIKSKNLTIAPPGSRPVYIEEVIGWLKHSIEIFEGPDSERQLDILENQLQLLEVQQYRRMAEGEEKKQCLRKEGEKLHDYIRRLKVALGPGGKIKSPTHYRLTARFLSPSELWPDIFREIPVWSLAHLKCLALRENPSEEVDPIDRIDCYRFDSPEYAQAMHEALRRRQVEGAKFEAIRTTVNSGGLLPVEFRFQSVIEKNYQIPHVEGIPAQLRGTSNWLDLTVEHWRLLGFEETSLSPLRTVIERITSKKKGLYGTLHAVCRYDSEHRHLWISDPCIKDKVKKDKSKTMVLLKHLINKSGAIIDVTTPAHQWQPIDTLMVCKPESEDYQSAMKMLLNDAVANGKSLYEIAVLLDADMGSSTIPVESKGKYRVDLPETLHRYNKWTPPAVSDLLASFNLPQPTGCDPQAELKSLIEGYIFAGEVNSVSGVVKRLRGLLAKRPDVAKDLADILYLNPRRLESLNHRGVRYIFAALDIKVHETAIKSDFEPVAFDKIHAITDSHPDWPKEVMRVVNFYKNRGESDQFIVEILNKGTRSPFIKLVIDPIPLPPGCQAKQWTVDVLKGFIQSCEQPPAVPVPPAASMDVDESLCSGQAKPETMMIEEPERSVSPPEIPKHELQLNIARCIRESAEVSSQALVKSISRMFKQDSALVVAVSGFLHIKPEKLQSPTPPLVRYLLSSLEVEIIPDELKTEMQLQLYDTINSISEHHPGWAGEVLKLINELASFGQSYGAIAKMLKSGRVRGQQMFDPVPVPEGIRGEQWTEKNLKAFIAKHG</sequence>
<dbReference type="EMBL" id="JBEWTB010000002">
    <property type="protein sequence ID" value="MET4758173.1"/>
    <property type="molecule type" value="Genomic_DNA"/>
</dbReference>
<name>A0ABV2SMQ1_9GAMM</name>
<feature type="compositionally biased region" description="Polar residues" evidence="1">
    <location>
        <begin position="41"/>
        <end position="53"/>
    </location>
</feature>
<dbReference type="PROSITE" id="PS50280">
    <property type="entry name" value="SET"/>
    <property type="match status" value="1"/>
</dbReference>
<feature type="compositionally biased region" description="Polar residues" evidence="1">
    <location>
        <begin position="1"/>
        <end position="12"/>
    </location>
</feature>
<dbReference type="SUPFAM" id="SSF82199">
    <property type="entry name" value="SET domain"/>
    <property type="match status" value="1"/>
</dbReference>
<dbReference type="Gene3D" id="2.170.270.10">
    <property type="entry name" value="SET domain"/>
    <property type="match status" value="1"/>
</dbReference>
<evidence type="ECO:0000313" key="3">
    <source>
        <dbReference type="EMBL" id="MET4758173.1"/>
    </source>
</evidence>
<evidence type="ECO:0000313" key="4">
    <source>
        <dbReference type="Proteomes" id="UP001549366"/>
    </source>
</evidence>
<evidence type="ECO:0000256" key="1">
    <source>
        <dbReference type="SAM" id="MobiDB-lite"/>
    </source>
</evidence>
<feature type="domain" description="SET" evidence="2">
    <location>
        <begin position="118"/>
        <end position="290"/>
    </location>
</feature>
<proteinExistence type="predicted"/>
<dbReference type="InterPro" id="IPR046341">
    <property type="entry name" value="SET_dom_sf"/>
</dbReference>
<keyword evidence="4" id="KW-1185">Reference proteome</keyword>
<accession>A0ABV2SMQ1</accession>
<dbReference type="InterPro" id="IPR001214">
    <property type="entry name" value="SET_dom"/>
</dbReference>
<comment type="caution">
    <text evidence="3">The sequence shown here is derived from an EMBL/GenBank/DDBJ whole genome shotgun (WGS) entry which is preliminary data.</text>
</comment>
<dbReference type="Proteomes" id="UP001549366">
    <property type="component" value="Unassembled WGS sequence"/>
</dbReference>